<dbReference type="EMBL" id="HBIQ01111124">
    <property type="protein sequence ID" value="CAE0603469.1"/>
    <property type="molecule type" value="Transcribed_RNA"/>
</dbReference>
<reference evidence="2" key="1">
    <citation type="submission" date="2021-01" db="EMBL/GenBank/DDBJ databases">
        <authorList>
            <person name="Corre E."/>
            <person name="Pelletier E."/>
            <person name="Niang G."/>
            <person name="Scheremetjew M."/>
            <person name="Finn R."/>
            <person name="Kale V."/>
            <person name="Holt S."/>
            <person name="Cochrane G."/>
            <person name="Meng A."/>
            <person name="Brown T."/>
            <person name="Cohen L."/>
        </authorList>
    </citation>
    <scope>NUCLEOTIDE SEQUENCE</scope>
    <source>
        <strain evidence="2">SPMC142</strain>
    </source>
</reference>
<evidence type="ECO:0000256" key="1">
    <source>
        <dbReference type="SAM" id="MobiDB-lite"/>
    </source>
</evidence>
<feature type="region of interest" description="Disordered" evidence="1">
    <location>
        <begin position="84"/>
        <end position="110"/>
    </location>
</feature>
<evidence type="ECO:0000313" key="2">
    <source>
        <dbReference type="EMBL" id="CAE0603469.1"/>
    </source>
</evidence>
<organism evidence="2">
    <name type="scientific">Strombidinopsis acuminata</name>
    <dbReference type="NCBI Taxonomy" id="141414"/>
    <lineage>
        <taxon>Eukaryota</taxon>
        <taxon>Sar</taxon>
        <taxon>Alveolata</taxon>
        <taxon>Ciliophora</taxon>
        <taxon>Intramacronucleata</taxon>
        <taxon>Spirotrichea</taxon>
        <taxon>Choreotrichia</taxon>
        <taxon>Choreotrichida</taxon>
        <taxon>Strombidinopsidae</taxon>
        <taxon>Strombidinopsis</taxon>
    </lineage>
</organism>
<dbReference type="AlphaFoldDB" id="A0A7S3U712"/>
<proteinExistence type="predicted"/>
<name>A0A7S3U712_9SPIT</name>
<sequence>MIEQLRKEIILVYQDSKGQDTKGDRDRDQVKAKAVDVQTKGSLDMLMEIELISDTQMRLIKQFEKTNSATVNYLERQAKLTRAKEKRDKMVEDNARKERDKKKAAAARNQREIKVFGKKQMWRSNKKMVRKKVFKVERDQDQEDRLKYLGDIGETE</sequence>
<gene>
    <name evidence="2" type="ORF">SACU0126_LOCUS35236</name>
</gene>
<accession>A0A7S3U712</accession>
<protein>
    <submittedName>
        <fullName evidence="2">Uncharacterized protein</fullName>
    </submittedName>
</protein>